<feature type="transmembrane region" description="Helical" evidence="11">
    <location>
        <begin position="216"/>
        <end position="236"/>
    </location>
</feature>
<feature type="transmembrane region" description="Helical" evidence="11">
    <location>
        <begin position="181"/>
        <end position="201"/>
    </location>
</feature>
<keyword evidence="4" id="KW-0997">Cell inner membrane</keyword>
<keyword evidence="5" id="KW-0441">Lipid A biosynthesis</keyword>
<dbReference type="AlphaFoldDB" id="A0A9W5AYL0"/>
<dbReference type="GO" id="GO:0005886">
    <property type="term" value="C:plasma membrane"/>
    <property type="evidence" value="ECO:0007669"/>
    <property type="project" value="UniProtKB-SubCell"/>
</dbReference>
<keyword evidence="3" id="KW-0444">Lipid biosynthesis</keyword>
<keyword evidence="14" id="KW-1185">Reference proteome</keyword>
<dbReference type="SUPFAM" id="SSF103481">
    <property type="entry name" value="Multidrug resistance efflux transporter EmrE"/>
    <property type="match status" value="2"/>
</dbReference>
<dbReference type="PANTHER" id="PTHR30561:SF9">
    <property type="entry name" value="4-AMINO-4-DEOXY-L-ARABINOSE-PHOSPHOUNDECAPRENOL FLIPPASE SUBUNIT ARNF-RELATED"/>
    <property type="match status" value="1"/>
</dbReference>
<dbReference type="Gene3D" id="1.10.3730.20">
    <property type="match status" value="2"/>
</dbReference>
<evidence type="ECO:0000256" key="8">
    <source>
        <dbReference type="ARBA" id="ARBA00022989"/>
    </source>
</evidence>
<evidence type="ECO:0000256" key="7">
    <source>
        <dbReference type="ARBA" id="ARBA00022985"/>
    </source>
</evidence>
<keyword evidence="7" id="KW-0448">Lipopolysaccharide biosynthesis</keyword>
<dbReference type="EMBL" id="FBVY01000002">
    <property type="protein sequence ID" value="CUW86038.1"/>
    <property type="molecule type" value="Genomic_DNA"/>
</dbReference>
<feature type="domain" description="EamA" evidence="12">
    <location>
        <begin position="151"/>
        <end position="286"/>
    </location>
</feature>
<name>A0A9W5AYL0_9HYPH</name>
<reference evidence="13 14" key="1">
    <citation type="submission" date="2016-01" db="EMBL/GenBank/DDBJ databases">
        <authorList>
            <person name="Regsiter A."/>
            <person name="william w."/>
        </authorList>
    </citation>
    <scope>NUCLEOTIDE SEQUENCE [LARGE SCALE GENOMIC DNA]</scope>
    <source>
        <strain evidence="13 14">CFBP 5494</strain>
    </source>
</reference>
<keyword evidence="2" id="KW-1003">Cell membrane</keyword>
<evidence type="ECO:0000256" key="6">
    <source>
        <dbReference type="ARBA" id="ARBA00022692"/>
    </source>
</evidence>
<dbReference type="GO" id="GO:0022857">
    <property type="term" value="F:transmembrane transporter activity"/>
    <property type="evidence" value="ECO:0007669"/>
    <property type="project" value="InterPro"/>
</dbReference>
<evidence type="ECO:0000256" key="9">
    <source>
        <dbReference type="ARBA" id="ARBA00023098"/>
    </source>
</evidence>
<keyword evidence="10 11" id="KW-0472">Membrane</keyword>
<keyword evidence="9" id="KW-0443">Lipid metabolism</keyword>
<feature type="transmembrane region" description="Helical" evidence="11">
    <location>
        <begin position="126"/>
        <end position="145"/>
    </location>
</feature>
<dbReference type="Proteomes" id="UP000191933">
    <property type="component" value="Unassembled WGS sequence"/>
</dbReference>
<sequence>MPEKPVSESLTVTFDILILVLLGAMLHAGWNALVKSGSDKSLDASLIAAGAAACSLPFLPFLPFPSPVAIPFLIASAVLQFAYFRLVAAAYTIGDIGLVYPVMRGVAPLIVAATSSLFLSEILSPLAIAGIGVISAGILTLAFEARRGGGKAIMVALLNAFVIASYTFVDGVGARLSGNAISYTLWMSLLPPVLLFGFAFYQRGAGPVVQHVRRNWWRGLIGGGGSILSYGLALYAMTKAPVAVVAALRETSILFALVISVVILKERASIWRYLAGGIIAAGVLVMRLG</sequence>
<evidence type="ECO:0000256" key="10">
    <source>
        <dbReference type="ARBA" id="ARBA00023136"/>
    </source>
</evidence>
<evidence type="ECO:0000256" key="2">
    <source>
        <dbReference type="ARBA" id="ARBA00022475"/>
    </source>
</evidence>
<dbReference type="InterPro" id="IPR000620">
    <property type="entry name" value="EamA_dom"/>
</dbReference>
<feature type="transmembrane region" description="Helical" evidence="11">
    <location>
        <begin position="242"/>
        <end position="263"/>
    </location>
</feature>
<dbReference type="GO" id="GO:0009245">
    <property type="term" value="P:lipid A biosynthetic process"/>
    <property type="evidence" value="ECO:0007669"/>
    <property type="project" value="UniProtKB-KW"/>
</dbReference>
<evidence type="ECO:0000313" key="13">
    <source>
        <dbReference type="EMBL" id="CUW86038.1"/>
    </source>
</evidence>
<dbReference type="InterPro" id="IPR037185">
    <property type="entry name" value="EmrE-like"/>
</dbReference>
<keyword evidence="8 11" id="KW-1133">Transmembrane helix</keyword>
<dbReference type="GO" id="GO:0009103">
    <property type="term" value="P:lipopolysaccharide biosynthetic process"/>
    <property type="evidence" value="ECO:0007669"/>
    <property type="project" value="UniProtKB-KW"/>
</dbReference>
<feature type="transmembrane region" description="Helical" evidence="11">
    <location>
        <begin position="42"/>
        <end position="62"/>
    </location>
</feature>
<evidence type="ECO:0000256" key="4">
    <source>
        <dbReference type="ARBA" id="ARBA00022519"/>
    </source>
</evidence>
<evidence type="ECO:0000313" key="14">
    <source>
        <dbReference type="Proteomes" id="UP000191933"/>
    </source>
</evidence>
<protein>
    <submittedName>
        <fullName evidence="13">Membrane protein</fullName>
    </submittedName>
</protein>
<evidence type="ECO:0000256" key="5">
    <source>
        <dbReference type="ARBA" id="ARBA00022556"/>
    </source>
</evidence>
<feature type="transmembrane region" description="Helical" evidence="11">
    <location>
        <begin position="270"/>
        <end position="288"/>
    </location>
</feature>
<dbReference type="InterPro" id="IPR000390">
    <property type="entry name" value="Small_drug/metabolite_transptr"/>
</dbReference>
<evidence type="ECO:0000256" key="3">
    <source>
        <dbReference type="ARBA" id="ARBA00022516"/>
    </source>
</evidence>
<proteinExistence type="predicted"/>
<comment type="caution">
    <text evidence="13">The sequence shown here is derived from an EMBL/GenBank/DDBJ whole genome shotgun (WGS) entry which is preliminary data.</text>
</comment>
<evidence type="ECO:0000256" key="1">
    <source>
        <dbReference type="ARBA" id="ARBA00004651"/>
    </source>
</evidence>
<evidence type="ECO:0000259" key="12">
    <source>
        <dbReference type="Pfam" id="PF00892"/>
    </source>
</evidence>
<feature type="transmembrane region" description="Helical" evidence="11">
    <location>
        <begin position="152"/>
        <end position="169"/>
    </location>
</feature>
<accession>A0A9W5AYL0</accession>
<keyword evidence="6 11" id="KW-0812">Transmembrane</keyword>
<dbReference type="Pfam" id="PF00892">
    <property type="entry name" value="EamA"/>
    <property type="match status" value="1"/>
</dbReference>
<feature type="transmembrane region" description="Helical" evidence="11">
    <location>
        <begin position="12"/>
        <end position="30"/>
    </location>
</feature>
<evidence type="ECO:0000256" key="11">
    <source>
        <dbReference type="SAM" id="Phobius"/>
    </source>
</evidence>
<dbReference type="PANTHER" id="PTHR30561">
    <property type="entry name" value="SMR FAMILY PROTON-DEPENDENT DRUG EFFLUX TRANSPORTER SUGE"/>
    <property type="match status" value="1"/>
</dbReference>
<feature type="transmembrane region" description="Helical" evidence="11">
    <location>
        <begin position="98"/>
        <end position="120"/>
    </location>
</feature>
<gene>
    <name evidence="13" type="ORF">AGR2A_Cc100331</name>
</gene>
<comment type="subcellular location">
    <subcellularLocation>
        <location evidence="1">Cell membrane</location>
        <topology evidence="1">Multi-pass membrane protein</topology>
    </subcellularLocation>
</comment>
<feature type="transmembrane region" description="Helical" evidence="11">
    <location>
        <begin position="68"/>
        <end position="86"/>
    </location>
</feature>
<organism evidence="13 14">
    <name type="scientific">Agrobacterium genomosp. 2 str. CFBP 5494</name>
    <dbReference type="NCBI Taxonomy" id="1183436"/>
    <lineage>
        <taxon>Bacteria</taxon>
        <taxon>Pseudomonadati</taxon>
        <taxon>Pseudomonadota</taxon>
        <taxon>Alphaproteobacteria</taxon>
        <taxon>Hyphomicrobiales</taxon>
        <taxon>Rhizobiaceae</taxon>
        <taxon>Rhizobium/Agrobacterium group</taxon>
        <taxon>Agrobacterium</taxon>
        <taxon>Agrobacterium tumefaciens complex</taxon>
    </lineage>
</organism>